<evidence type="ECO:0000259" key="1">
    <source>
        <dbReference type="Pfam" id="PF13175"/>
    </source>
</evidence>
<comment type="caution">
    <text evidence="2">The sequence shown here is derived from an EMBL/GenBank/DDBJ whole genome shotgun (WGS) entry which is preliminary data.</text>
</comment>
<evidence type="ECO:0000313" key="3">
    <source>
        <dbReference type="Proteomes" id="UP001171945"/>
    </source>
</evidence>
<dbReference type="Gene3D" id="3.40.50.300">
    <property type="entry name" value="P-loop containing nucleotide triphosphate hydrolases"/>
    <property type="match status" value="1"/>
</dbReference>
<feature type="domain" description="Endonuclease GajA/Old nuclease/RecF-like AAA" evidence="1">
    <location>
        <begin position="3"/>
        <end position="349"/>
    </location>
</feature>
<sequence length="352" mass="40567">MYFELKNIGAINQAKIELGKLTVICGENNRGKTYIAYSLYGFFKKLFSPWFQGLANYLNSLAQKKRLLTELKEKGVVRVDLREFEQYRNEIATQLGQLYTPRLKEVFSANADEFVGAEFKIGVEKRIDYSEQYGKISQSNKRGLQASKNENSPILMITQNSDDEQIINYFIQRILLDLLVFKNFPRPFILTAERTGIQQFQKELDKNRSDLITTLTNTRDLALLDENVSRFALPLKDNIDFARNSSNVIKSNSFLKEEKPELTAYIEEMLGVQYEIIEGQKVVRDKTTHQALPYYMSSTSVRAVADLHLWLKHKANKGDILFIDEPELNLHPGNQIKIARLLVRLINNGIKV</sequence>
<dbReference type="Pfam" id="PF13175">
    <property type="entry name" value="AAA_15"/>
    <property type="match status" value="1"/>
</dbReference>
<keyword evidence="3" id="KW-1185">Reference proteome</keyword>
<dbReference type="InterPro" id="IPR041685">
    <property type="entry name" value="AAA_GajA/Old/RecF-like"/>
</dbReference>
<dbReference type="PANTHER" id="PTHR43581">
    <property type="entry name" value="ATP/GTP PHOSPHATASE"/>
    <property type="match status" value="1"/>
</dbReference>
<dbReference type="PANTHER" id="PTHR43581:SF4">
    <property type="entry name" value="ATP_GTP PHOSPHATASE"/>
    <property type="match status" value="1"/>
</dbReference>
<dbReference type="InterPro" id="IPR051396">
    <property type="entry name" value="Bact_Antivir_Def_Nuclease"/>
</dbReference>
<accession>A0ABT7VQ33</accession>
<gene>
    <name evidence="2" type="ORF">QUF54_00240</name>
</gene>
<evidence type="ECO:0000313" key="2">
    <source>
        <dbReference type="EMBL" id="MDM8561764.1"/>
    </source>
</evidence>
<dbReference type="Proteomes" id="UP001171945">
    <property type="component" value="Unassembled WGS sequence"/>
</dbReference>
<organism evidence="2 3">
    <name type="scientific">Candidatus Marithioploca araucensis</name>
    <dbReference type="NCBI Taxonomy" id="70273"/>
    <lineage>
        <taxon>Bacteria</taxon>
        <taxon>Pseudomonadati</taxon>
        <taxon>Pseudomonadota</taxon>
        <taxon>Gammaproteobacteria</taxon>
        <taxon>Thiotrichales</taxon>
        <taxon>Thiotrichaceae</taxon>
        <taxon>Candidatus Marithioploca</taxon>
    </lineage>
</organism>
<name>A0ABT7VQ33_9GAMM</name>
<dbReference type="SUPFAM" id="SSF52540">
    <property type="entry name" value="P-loop containing nucleoside triphosphate hydrolases"/>
    <property type="match status" value="1"/>
</dbReference>
<reference evidence="2" key="1">
    <citation type="submission" date="2023-06" db="EMBL/GenBank/DDBJ databases">
        <title>Uncultivated large filamentous bacteria from sulfidic sediments reveal new species and different genomic features in energy metabolism and defense.</title>
        <authorList>
            <person name="Fonseca A."/>
        </authorList>
    </citation>
    <scope>NUCLEOTIDE SEQUENCE</scope>
    <source>
        <strain evidence="2">HSG4</strain>
    </source>
</reference>
<dbReference type="InterPro" id="IPR027417">
    <property type="entry name" value="P-loop_NTPase"/>
</dbReference>
<dbReference type="EMBL" id="JAUCGM010000003">
    <property type="protein sequence ID" value="MDM8561764.1"/>
    <property type="molecule type" value="Genomic_DNA"/>
</dbReference>
<proteinExistence type="predicted"/>
<protein>
    <submittedName>
        <fullName evidence="2">AAA family ATPase</fullName>
    </submittedName>
</protein>